<dbReference type="SUPFAM" id="SSF56112">
    <property type="entry name" value="Protein kinase-like (PK-like)"/>
    <property type="match status" value="1"/>
</dbReference>
<comment type="similarity">
    <text evidence="1">Belongs to the protein kinase superfamily. ADCK protein kinase family.</text>
</comment>
<reference evidence="8" key="1">
    <citation type="journal article" date="2016" name="Genome Announc.">
        <title>Genome sequences of three species of Hanseniaspora isolated from spontaneous wine fermentations.</title>
        <authorList>
            <person name="Sternes P.R."/>
            <person name="Lee D."/>
            <person name="Kutyna D.R."/>
            <person name="Borneman A.R."/>
        </authorList>
    </citation>
    <scope>NUCLEOTIDE SEQUENCE [LARGE SCALE GENOMIC DNA]</scope>
    <source>
        <strain evidence="8">AWRI3579</strain>
    </source>
</reference>
<proteinExistence type="inferred from homology"/>
<accession>A0A1E5RF94</accession>
<dbReference type="FunCoup" id="A0A1E5RF94">
    <property type="interactions" value="404"/>
</dbReference>
<dbReference type="AlphaFoldDB" id="A0A1E5RF94"/>
<evidence type="ECO:0000256" key="4">
    <source>
        <dbReference type="ARBA" id="ARBA00022840"/>
    </source>
</evidence>
<dbReference type="GO" id="GO:0006744">
    <property type="term" value="P:ubiquinone biosynthetic process"/>
    <property type="evidence" value="ECO:0007669"/>
    <property type="project" value="TreeGrafter"/>
</dbReference>
<keyword evidence="3" id="KW-0547">Nucleotide-binding</keyword>
<sequence>MASRQGLYDLYCVLSSSKEVLGNTFNLGKQSLQSWSHTSMIARPILSRYQWFYDPKWEEAKKLAQEVKEDGNLKTKGHTTSKKKHAKRDLSTGTTTSKRHFSTISMRLNEGKKDPESVQKEQAARVLEMIDVYISNVGFSAARQGLNKMSKGEKPTMKSLLLSNENIDRIVKKFSKMRGAALKIGQMLSFQDEKVLPKELYEILSRVQNNANYMPLKQLDKLMQKEFHTAEWDTKKFSKFDKIPIAAASIGQVHEATLKDNTEVVVKIQYPGVKDSIDSDLNNLLLLLTASSLLPKGLFLDKTVANARTELKWECDYIREANCLKKFEKLLQKDPVFAVPHVYDDYTTSNVLTMTKMKGVEIMKLEHASQEMRDFICTNIMRLCLQEIAEYQYMQTDPNWANFLYNKDTQKIELIDFGATRPYPPQFIKNYRRLLTYAAVKHNRKECAAVSKDLGYLTGLESSKMVDAHVDSVLVLGEPFSQPGLFDFGNQTVTDRIRGNIGVMLNERLVPPPEETYSLHRKFSGVFLLCARMKARVPCHDLFKKHFAIDL</sequence>
<evidence type="ECO:0000256" key="5">
    <source>
        <dbReference type="SAM" id="MobiDB-lite"/>
    </source>
</evidence>
<dbReference type="PANTHER" id="PTHR43851:SF3">
    <property type="entry name" value="COENZYME Q8"/>
    <property type="match status" value="1"/>
</dbReference>
<feature type="compositionally biased region" description="Basic residues" evidence="5">
    <location>
        <begin position="75"/>
        <end position="87"/>
    </location>
</feature>
<dbReference type="OrthoDB" id="201153at2759"/>
<gene>
    <name evidence="7" type="ORF">AWRI3579_g1758</name>
</gene>
<dbReference type="Pfam" id="PF03109">
    <property type="entry name" value="ABC1"/>
    <property type="match status" value="1"/>
</dbReference>
<evidence type="ECO:0000256" key="1">
    <source>
        <dbReference type="ARBA" id="ARBA00009670"/>
    </source>
</evidence>
<dbReference type="InterPro" id="IPR034646">
    <property type="entry name" value="ADCK3_dom"/>
</dbReference>
<dbReference type="InterPro" id="IPR011009">
    <property type="entry name" value="Kinase-like_dom_sf"/>
</dbReference>
<name>A0A1E5RF94_9ASCO</name>
<dbReference type="GO" id="GO:0016301">
    <property type="term" value="F:kinase activity"/>
    <property type="evidence" value="ECO:0007669"/>
    <property type="project" value="UniProtKB-KW"/>
</dbReference>
<dbReference type="CDD" id="cd13970">
    <property type="entry name" value="ABC1_ADCK3"/>
    <property type="match status" value="1"/>
</dbReference>
<evidence type="ECO:0000256" key="3">
    <source>
        <dbReference type="ARBA" id="ARBA00022741"/>
    </source>
</evidence>
<feature type="region of interest" description="Disordered" evidence="5">
    <location>
        <begin position="68"/>
        <end position="98"/>
    </location>
</feature>
<dbReference type="InterPro" id="IPR004147">
    <property type="entry name" value="ABC1_dom"/>
</dbReference>
<feature type="domain" description="ABC1 atypical kinase-like" evidence="6">
    <location>
        <begin position="206"/>
        <end position="450"/>
    </location>
</feature>
<protein>
    <submittedName>
        <fullName evidence="7">Atypical kinase COQ8, mitochondrial</fullName>
    </submittedName>
</protein>
<dbReference type="STRING" id="56408.A0A1E5RF94"/>
<evidence type="ECO:0000256" key="2">
    <source>
        <dbReference type="ARBA" id="ARBA00022679"/>
    </source>
</evidence>
<evidence type="ECO:0000313" key="8">
    <source>
        <dbReference type="Proteomes" id="UP000095728"/>
    </source>
</evidence>
<dbReference type="EMBL" id="LPNM01000007">
    <property type="protein sequence ID" value="OEJ85547.1"/>
    <property type="molecule type" value="Genomic_DNA"/>
</dbReference>
<dbReference type="GO" id="GO:0005524">
    <property type="term" value="F:ATP binding"/>
    <property type="evidence" value="ECO:0007669"/>
    <property type="project" value="UniProtKB-KW"/>
</dbReference>
<evidence type="ECO:0000259" key="6">
    <source>
        <dbReference type="Pfam" id="PF03109"/>
    </source>
</evidence>
<keyword evidence="2" id="KW-0808">Transferase</keyword>
<keyword evidence="4" id="KW-0067">ATP-binding</keyword>
<evidence type="ECO:0000313" key="7">
    <source>
        <dbReference type="EMBL" id="OEJ85547.1"/>
    </source>
</evidence>
<dbReference type="InterPro" id="IPR051409">
    <property type="entry name" value="Atypical_kinase_ADCK"/>
</dbReference>
<keyword evidence="7" id="KW-0418">Kinase</keyword>
<comment type="caution">
    <text evidence="7">The sequence shown here is derived from an EMBL/GenBank/DDBJ whole genome shotgun (WGS) entry which is preliminary data.</text>
</comment>
<dbReference type="PANTHER" id="PTHR43851">
    <property type="match status" value="1"/>
</dbReference>
<dbReference type="Proteomes" id="UP000095728">
    <property type="component" value="Unassembled WGS sequence"/>
</dbReference>
<dbReference type="InParanoid" id="A0A1E5RF94"/>
<organism evidence="7 8">
    <name type="scientific">Hanseniaspora osmophila</name>
    <dbReference type="NCBI Taxonomy" id="56408"/>
    <lineage>
        <taxon>Eukaryota</taxon>
        <taxon>Fungi</taxon>
        <taxon>Dikarya</taxon>
        <taxon>Ascomycota</taxon>
        <taxon>Saccharomycotina</taxon>
        <taxon>Saccharomycetes</taxon>
        <taxon>Saccharomycodales</taxon>
        <taxon>Saccharomycodaceae</taxon>
        <taxon>Hanseniaspora</taxon>
    </lineage>
</organism>
<keyword evidence="8" id="KW-1185">Reference proteome</keyword>